<proteinExistence type="predicted"/>
<keyword evidence="1" id="KW-0472">Membrane</keyword>
<accession>A0A916JMQ9</accession>
<evidence type="ECO:0000313" key="3">
    <source>
        <dbReference type="Proteomes" id="UP000683507"/>
    </source>
</evidence>
<reference evidence="2" key="1">
    <citation type="submission" date="2021-04" db="EMBL/GenBank/DDBJ databases">
        <authorList>
            <person name="Rodrigo-Torres L."/>
            <person name="Arahal R. D."/>
            <person name="Lucena T."/>
        </authorList>
    </citation>
    <scope>NUCLEOTIDE SEQUENCE</scope>
    <source>
        <strain evidence="2">AS29M-1</strain>
    </source>
</reference>
<evidence type="ECO:0000256" key="1">
    <source>
        <dbReference type="SAM" id="Phobius"/>
    </source>
</evidence>
<keyword evidence="3" id="KW-1185">Reference proteome</keyword>
<keyword evidence="1" id="KW-1133">Transmembrane helix</keyword>
<dbReference type="AlphaFoldDB" id="A0A916JMQ9"/>
<dbReference type="Proteomes" id="UP000683507">
    <property type="component" value="Chromosome"/>
</dbReference>
<dbReference type="RefSeq" id="WP_258542048.1">
    <property type="nucleotide sequence ID" value="NZ_OU015584.1"/>
</dbReference>
<dbReference type="KEGG" id="ptan:CRYO30217_01852"/>
<organism evidence="2 3">
    <name type="scientific">Parvicella tangerina</name>
    <dbReference type="NCBI Taxonomy" id="2829795"/>
    <lineage>
        <taxon>Bacteria</taxon>
        <taxon>Pseudomonadati</taxon>
        <taxon>Bacteroidota</taxon>
        <taxon>Flavobacteriia</taxon>
        <taxon>Flavobacteriales</taxon>
        <taxon>Parvicellaceae</taxon>
        <taxon>Parvicella</taxon>
    </lineage>
</organism>
<evidence type="ECO:0000313" key="2">
    <source>
        <dbReference type="EMBL" id="CAG5082245.1"/>
    </source>
</evidence>
<sequence length="94" mass="10959">MKAKTDIAKKITENLIWVVITATFMLIPFYYNTTSSMNYTNEKIEVITKRVESNEQDLDELSGGQLVQQEKLGNIEKRLESIEKKLDYLIEKNQ</sequence>
<gene>
    <name evidence="2" type="ORF">CRYO30217_01852</name>
</gene>
<dbReference type="SUPFAM" id="SSF57997">
    <property type="entry name" value="Tropomyosin"/>
    <property type="match status" value="1"/>
</dbReference>
<dbReference type="EMBL" id="OU015584">
    <property type="protein sequence ID" value="CAG5082245.1"/>
    <property type="molecule type" value="Genomic_DNA"/>
</dbReference>
<keyword evidence="1" id="KW-0812">Transmembrane</keyword>
<protein>
    <submittedName>
        <fullName evidence="2">Uncharacterized protein</fullName>
    </submittedName>
</protein>
<name>A0A916JMQ9_9FLAO</name>
<feature type="transmembrane region" description="Helical" evidence="1">
    <location>
        <begin position="12"/>
        <end position="31"/>
    </location>
</feature>